<protein>
    <recommendedName>
        <fullName evidence="3">dCTP deaminase</fullName>
        <ecNumber evidence="3">3.5.4.13</ecNumber>
    </recommendedName>
    <alternativeName>
        <fullName evidence="3">Deoxycytidine triphosphate deaminase</fullName>
    </alternativeName>
</protein>
<comment type="catalytic activity">
    <reaction evidence="3">
        <text>dCTP + H2O + H(+) = dUTP + NH4(+)</text>
        <dbReference type="Rhea" id="RHEA:22680"/>
        <dbReference type="ChEBI" id="CHEBI:15377"/>
        <dbReference type="ChEBI" id="CHEBI:15378"/>
        <dbReference type="ChEBI" id="CHEBI:28938"/>
        <dbReference type="ChEBI" id="CHEBI:61481"/>
        <dbReference type="ChEBI" id="CHEBI:61555"/>
        <dbReference type="EC" id="3.5.4.13"/>
    </reaction>
</comment>
<evidence type="ECO:0000256" key="2">
    <source>
        <dbReference type="ARBA" id="ARBA00023080"/>
    </source>
</evidence>
<reference evidence="4 5" key="1">
    <citation type="submission" date="2018-05" db="EMBL/GenBank/DDBJ databases">
        <title>Complete Genome Sequences of Extremely Thermoacidophilic, Metal-Mobilizing Type-Strain Members of the Archaeal Family Sulfolobaceae: Acidianus brierleyi DSM-1651T, Acidianus sulfidivorans DSM-18786T, Metallosphaera hakonensis DSM-7519T, and Metallosphaera prunae DSM-10039T.</title>
        <authorList>
            <person name="Counts J.A."/>
            <person name="Kelly R.M."/>
        </authorList>
    </citation>
    <scope>NUCLEOTIDE SEQUENCE [LARGE SCALE GENOMIC DNA]</scope>
    <source>
        <strain evidence="4 5">HO1-1</strain>
    </source>
</reference>
<keyword evidence="2 3" id="KW-0546">Nucleotide metabolism</keyword>
<feature type="active site" description="Proton donor/acceptor" evidence="3">
    <location>
        <position position="123"/>
    </location>
</feature>
<comment type="similarity">
    <text evidence="3">Belongs to the dCTP deaminase family.</text>
</comment>
<feature type="binding site" evidence="3">
    <location>
        <position position="155"/>
    </location>
    <ligand>
        <name>dCTP</name>
        <dbReference type="ChEBI" id="CHEBI:61481"/>
    </ligand>
</feature>
<feature type="binding site" evidence="3">
    <location>
        <position position="113"/>
    </location>
    <ligand>
        <name>dCTP</name>
        <dbReference type="ChEBI" id="CHEBI:61481"/>
    </ligand>
</feature>
<dbReference type="AlphaFoldDB" id="A0A2U9ITI7"/>
<dbReference type="GO" id="GO:0000166">
    <property type="term" value="F:nucleotide binding"/>
    <property type="evidence" value="ECO:0007669"/>
    <property type="project" value="UniProtKB-KW"/>
</dbReference>
<dbReference type="HAMAP" id="MF_00146">
    <property type="entry name" value="dCTP_deaminase"/>
    <property type="match status" value="1"/>
</dbReference>
<comment type="pathway">
    <text evidence="3">Pyrimidine metabolism; dUMP biosynthesis; dUMP from dCTP (dUTP route): step 1/2.</text>
</comment>
<dbReference type="NCBIfam" id="TIGR02274">
    <property type="entry name" value="dCTP_deam"/>
    <property type="match status" value="1"/>
</dbReference>
<dbReference type="STRING" id="1293036.GCA_001315825_02496"/>
<reference evidence="5" key="3">
    <citation type="submission" date="2020-03" db="EMBL/GenBank/DDBJ databases">
        <title>Sequencing and Assembly of Multiple Reported Metal-Biooxidizing Members of the Extremely Thermoacidophilic Archaeal Family Sulfolobaceae.</title>
        <authorList>
            <person name="Counts J.A."/>
            <person name="Kelly R.M."/>
        </authorList>
    </citation>
    <scope>NUCLEOTIDE SEQUENCE [LARGE SCALE GENOMIC DNA]</scope>
    <source>
        <strain evidence="5">HO1-1</strain>
    </source>
</reference>
<dbReference type="InterPro" id="IPR011962">
    <property type="entry name" value="dCTP_deaminase"/>
</dbReference>
<reference evidence="5" key="2">
    <citation type="submission" date="2020-03" db="EMBL/GenBank/DDBJ databases">
        <title>Complete Genome Sequences of Extremely Thermoacidophilic, Metal-Mobilizing Type-Strain Members of the Archaeal Family Sulfolobaceae: Acidianus brierleyi DSM-1651T, Acidianus sulfidivorans DSM-18786T, Metallosphaera hakonensis DSM-7519T, and Metallosphaera prunae DSM-10039T.</title>
        <authorList>
            <person name="Counts J.A."/>
            <person name="Kelly R.M."/>
        </authorList>
    </citation>
    <scope>NUCLEOTIDE SEQUENCE [LARGE SCALE GENOMIC DNA]</scope>
    <source>
        <strain evidence="5">HO1-1</strain>
    </source>
</reference>
<name>A0A2U9ITI7_9CREN</name>
<dbReference type="GO" id="GO:0006229">
    <property type="term" value="P:dUTP biosynthetic process"/>
    <property type="evidence" value="ECO:0007669"/>
    <property type="project" value="UniProtKB-UniRule"/>
</dbReference>
<dbReference type="Proteomes" id="UP000247586">
    <property type="component" value="Chromosome"/>
</dbReference>
<dbReference type="GO" id="GO:0006226">
    <property type="term" value="P:dUMP biosynthetic process"/>
    <property type="evidence" value="ECO:0007669"/>
    <property type="project" value="UniProtKB-UniPathway"/>
</dbReference>
<dbReference type="UniPathway" id="UPA00610">
    <property type="reaction ID" value="UER00665"/>
</dbReference>
<organism evidence="4 5">
    <name type="scientific">Metallosphaera hakonensis JCM 8857 = DSM 7519</name>
    <dbReference type="NCBI Taxonomy" id="1293036"/>
    <lineage>
        <taxon>Archaea</taxon>
        <taxon>Thermoproteota</taxon>
        <taxon>Thermoprotei</taxon>
        <taxon>Sulfolobales</taxon>
        <taxon>Sulfolobaceae</taxon>
        <taxon>Metallosphaera</taxon>
    </lineage>
</organism>
<dbReference type="InterPro" id="IPR033704">
    <property type="entry name" value="dUTPase_trimeric"/>
</dbReference>
<proteinExistence type="inferred from homology"/>
<dbReference type="PANTHER" id="PTHR42680">
    <property type="entry name" value="DCTP DEAMINASE"/>
    <property type="match status" value="1"/>
</dbReference>
<dbReference type="CDD" id="cd07557">
    <property type="entry name" value="trimeric_dUTPase"/>
    <property type="match status" value="1"/>
</dbReference>
<evidence type="ECO:0000256" key="1">
    <source>
        <dbReference type="ARBA" id="ARBA00022801"/>
    </source>
</evidence>
<accession>A0A2U9ITI7</accession>
<dbReference type="SUPFAM" id="SSF51283">
    <property type="entry name" value="dUTPase-like"/>
    <property type="match status" value="1"/>
</dbReference>
<keyword evidence="5" id="KW-1185">Reference proteome</keyword>
<evidence type="ECO:0000256" key="3">
    <source>
        <dbReference type="HAMAP-Rule" id="MF_00146"/>
    </source>
</evidence>
<feature type="binding site" evidence="3">
    <location>
        <position position="158"/>
    </location>
    <ligand>
        <name>dCTP</name>
        <dbReference type="ChEBI" id="CHEBI:61481"/>
    </ligand>
</feature>
<dbReference type="Gene3D" id="2.70.40.10">
    <property type="match status" value="1"/>
</dbReference>
<dbReference type="InterPro" id="IPR036157">
    <property type="entry name" value="dUTPase-like_sf"/>
</dbReference>
<gene>
    <name evidence="3" type="primary">dcd</name>
    <name evidence="4" type="ORF">DFR87_06055</name>
</gene>
<dbReference type="EMBL" id="CP029287">
    <property type="protein sequence ID" value="AWR99344.1"/>
    <property type="molecule type" value="Genomic_DNA"/>
</dbReference>
<dbReference type="OrthoDB" id="33242at2157"/>
<feature type="binding site" evidence="3">
    <location>
        <begin position="97"/>
        <end position="102"/>
    </location>
    <ligand>
        <name>dCTP</name>
        <dbReference type="ChEBI" id="CHEBI:61481"/>
    </ligand>
</feature>
<comment type="subunit">
    <text evidence="3">Homotrimer.</text>
</comment>
<feature type="binding site" evidence="3">
    <location>
        <position position="162"/>
    </location>
    <ligand>
        <name>dCTP</name>
        <dbReference type="ChEBI" id="CHEBI:61481"/>
    </ligand>
</feature>
<dbReference type="KEGG" id="mhk:DFR87_06055"/>
<dbReference type="EC" id="3.5.4.13" evidence="3"/>
<keyword evidence="3" id="KW-0547">Nucleotide-binding</keyword>
<dbReference type="GO" id="GO:0008829">
    <property type="term" value="F:dCTP deaminase activity"/>
    <property type="evidence" value="ECO:0007669"/>
    <property type="project" value="UniProtKB-UniRule"/>
</dbReference>
<dbReference type="RefSeq" id="WP_110369132.1">
    <property type="nucleotide sequence ID" value="NZ_CP029287.2"/>
</dbReference>
<comment type="function">
    <text evidence="3">Catalyzes the deamination of dCTP to dUTP.</text>
</comment>
<dbReference type="Pfam" id="PF22769">
    <property type="entry name" value="DCD"/>
    <property type="match status" value="1"/>
</dbReference>
<evidence type="ECO:0000313" key="4">
    <source>
        <dbReference type="EMBL" id="AWR99344.1"/>
    </source>
</evidence>
<sequence length="172" mass="19729">MILGDRDLRYYLEKKWILIDPLTEDSVRENGIDMRVGEEIARFKNTSITFEEGLNPDEFFIKERGNEFVIGPNEHVLLVTEEYLRLPQDIMAFVNMRSSFARLGLLVPPTIVDAGFEGQLTIEVMGSGFPIKIKRGTRFLHLIFAKTLTPVEKPYSGKYQGQRGVTTPRFTK</sequence>
<evidence type="ECO:0000313" key="5">
    <source>
        <dbReference type="Proteomes" id="UP000247586"/>
    </source>
</evidence>
<comment type="caution">
    <text evidence="3">Lacks conserved residue(s) required for the propagation of feature annotation.</text>
</comment>
<dbReference type="GeneID" id="36834887"/>
<dbReference type="PANTHER" id="PTHR42680:SF3">
    <property type="entry name" value="DCTP DEAMINASE"/>
    <property type="match status" value="1"/>
</dbReference>
<keyword evidence="1 3" id="KW-0378">Hydrolase</keyword>